<keyword evidence="6" id="KW-0539">Nucleus</keyword>
<dbReference type="PROSITE" id="PS50048">
    <property type="entry name" value="ZN2_CY6_FUNGAL_2"/>
    <property type="match status" value="1"/>
</dbReference>
<proteinExistence type="predicted"/>
<evidence type="ECO:0000256" key="4">
    <source>
        <dbReference type="ARBA" id="ARBA00023125"/>
    </source>
</evidence>
<evidence type="ECO:0000313" key="10">
    <source>
        <dbReference type="Proteomes" id="UP000189911"/>
    </source>
</evidence>
<dbReference type="PRINTS" id="PR00755">
    <property type="entry name" value="AFLATOXINBRP"/>
</dbReference>
<keyword evidence="2" id="KW-0862">Zinc</keyword>
<dbReference type="Pfam" id="PF00172">
    <property type="entry name" value="Zn_clus"/>
    <property type="match status" value="1"/>
</dbReference>
<dbReference type="PANTHER" id="PTHR31069:SF29">
    <property type="entry name" value="OLEATE-ACTIVATED TRANSCRIPTION FACTOR 1-RELATED"/>
    <property type="match status" value="1"/>
</dbReference>
<keyword evidence="3" id="KW-0805">Transcription regulation</keyword>
<dbReference type="InterPro" id="IPR050675">
    <property type="entry name" value="OAF3"/>
</dbReference>
<dbReference type="SUPFAM" id="SSF57701">
    <property type="entry name" value="Zn2/Cys6 DNA-binding domain"/>
    <property type="match status" value="1"/>
</dbReference>
<gene>
    <name evidence="9" type="ORF">LANO_0C00826G</name>
</gene>
<evidence type="ECO:0000256" key="1">
    <source>
        <dbReference type="ARBA" id="ARBA00022723"/>
    </source>
</evidence>
<dbReference type="CDD" id="cd00067">
    <property type="entry name" value="GAL4"/>
    <property type="match status" value="1"/>
</dbReference>
<dbReference type="CDD" id="cd12148">
    <property type="entry name" value="fungal_TF_MHR"/>
    <property type="match status" value="1"/>
</dbReference>
<feature type="region of interest" description="Disordered" evidence="7">
    <location>
        <begin position="100"/>
        <end position="128"/>
    </location>
</feature>
<feature type="compositionally biased region" description="Low complexity" evidence="7">
    <location>
        <begin position="115"/>
        <end position="128"/>
    </location>
</feature>
<evidence type="ECO:0000256" key="6">
    <source>
        <dbReference type="ARBA" id="ARBA00023242"/>
    </source>
</evidence>
<feature type="region of interest" description="Disordered" evidence="7">
    <location>
        <begin position="892"/>
        <end position="928"/>
    </location>
</feature>
<dbReference type="PROSITE" id="PS00463">
    <property type="entry name" value="ZN2_CY6_FUNGAL_1"/>
    <property type="match status" value="1"/>
</dbReference>
<keyword evidence="1" id="KW-0479">Metal-binding</keyword>
<dbReference type="InterPro" id="IPR036864">
    <property type="entry name" value="Zn2-C6_fun-type_DNA-bd_sf"/>
</dbReference>
<name>A0A1G4J3Q9_9SACH</name>
<keyword evidence="4" id="KW-0238">DNA-binding</keyword>
<keyword evidence="5" id="KW-0804">Transcription</keyword>
<dbReference type="GO" id="GO:0000981">
    <property type="term" value="F:DNA-binding transcription factor activity, RNA polymerase II-specific"/>
    <property type="evidence" value="ECO:0007669"/>
    <property type="project" value="InterPro"/>
</dbReference>
<dbReference type="InterPro" id="IPR001138">
    <property type="entry name" value="Zn2Cys6_DnaBD"/>
</dbReference>
<accession>A0A1G4J3Q9</accession>
<dbReference type="AlphaFoldDB" id="A0A1G4J3Q9"/>
<evidence type="ECO:0000256" key="2">
    <source>
        <dbReference type="ARBA" id="ARBA00022833"/>
    </source>
</evidence>
<organism evidence="9 10">
    <name type="scientific">Lachancea nothofagi CBS 11611</name>
    <dbReference type="NCBI Taxonomy" id="1266666"/>
    <lineage>
        <taxon>Eukaryota</taxon>
        <taxon>Fungi</taxon>
        <taxon>Dikarya</taxon>
        <taxon>Ascomycota</taxon>
        <taxon>Saccharomycotina</taxon>
        <taxon>Saccharomycetes</taxon>
        <taxon>Saccharomycetales</taxon>
        <taxon>Saccharomycetaceae</taxon>
        <taxon>Lachancea</taxon>
    </lineage>
</organism>
<protein>
    <submittedName>
        <fullName evidence="9">LANO_0C00826g1_1</fullName>
    </submittedName>
</protein>
<evidence type="ECO:0000256" key="3">
    <source>
        <dbReference type="ARBA" id="ARBA00023015"/>
    </source>
</evidence>
<feature type="domain" description="Zn(2)-C6 fungal-type" evidence="8">
    <location>
        <begin position="31"/>
        <end position="61"/>
    </location>
</feature>
<dbReference type="GO" id="GO:0005634">
    <property type="term" value="C:nucleus"/>
    <property type="evidence" value="ECO:0007669"/>
    <property type="project" value="TreeGrafter"/>
</dbReference>
<dbReference type="GO" id="GO:0000978">
    <property type="term" value="F:RNA polymerase II cis-regulatory region sequence-specific DNA binding"/>
    <property type="evidence" value="ECO:0007669"/>
    <property type="project" value="TreeGrafter"/>
</dbReference>
<evidence type="ECO:0000256" key="7">
    <source>
        <dbReference type="SAM" id="MobiDB-lite"/>
    </source>
</evidence>
<dbReference type="GO" id="GO:0008270">
    <property type="term" value="F:zinc ion binding"/>
    <property type="evidence" value="ECO:0007669"/>
    <property type="project" value="InterPro"/>
</dbReference>
<keyword evidence="10" id="KW-1185">Reference proteome</keyword>
<dbReference type="SMART" id="SM00066">
    <property type="entry name" value="GAL4"/>
    <property type="match status" value="1"/>
</dbReference>
<evidence type="ECO:0000256" key="5">
    <source>
        <dbReference type="ARBA" id="ARBA00023163"/>
    </source>
</evidence>
<dbReference type="Gene3D" id="4.10.240.10">
    <property type="entry name" value="Zn(2)-C6 fungal-type DNA-binding domain"/>
    <property type="match status" value="1"/>
</dbReference>
<reference evidence="10" key="1">
    <citation type="submission" date="2016-03" db="EMBL/GenBank/DDBJ databases">
        <authorList>
            <person name="Devillers Hugo."/>
        </authorList>
    </citation>
    <scope>NUCLEOTIDE SEQUENCE [LARGE SCALE GENOMIC DNA]</scope>
</reference>
<dbReference type="OrthoDB" id="5069333at2759"/>
<dbReference type="PANTHER" id="PTHR31069">
    <property type="entry name" value="OLEATE-ACTIVATED TRANSCRIPTION FACTOR 1-RELATED"/>
    <property type="match status" value="1"/>
</dbReference>
<dbReference type="Proteomes" id="UP000189911">
    <property type="component" value="Chromosome C"/>
</dbReference>
<dbReference type="FunFam" id="4.10.240.10:FF:000063">
    <property type="entry name" value="AaceriADR404Cp"/>
    <property type="match status" value="1"/>
</dbReference>
<dbReference type="GO" id="GO:0045944">
    <property type="term" value="P:positive regulation of transcription by RNA polymerase II"/>
    <property type="evidence" value="ECO:0007669"/>
    <property type="project" value="TreeGrafter"/>
</dbReference>
<sequence length="963" mass="110171">MDGSNTVIRKQNKQDSPLNAQIGRRNRISFVCQACRRGKTKCDREKPHCSRCLKHGIDCVYDVERQTPPKHPNKDAAIARLKRDIEYWQTRALSHTLTGEMQTREHTTENPNVASFPMTSNSSSMSPDDSIRPLYAKNLHDVQIDLRKFLPNLIITQNTSRDVKPSSDMAQVRQDSFLALFFASFFAAASENTLINSISSNNGVPYAKRLNLRSDLMNLQERMLKKCTNAVQQARVTSFSERIMQELGGSRDVRTGIFLNLLNSKMSRNLIEDVSADENVYSAALSELISRLEELLPPLPALTAYKAHFFHCIFPHVPFLDRGMFEEALHNVIISDPGNSQKVKLRLGKQNLRQKIENIAILMVTIGISYNSMKFELGLSSTLKPTDFETLADQALIDQHPITDETILVSQQCIAALDFLNSTTENTICCLLYLWTFYAFSPEEGDFYYGQPTEFVLGMTSILATNIGLHRDPLQFRQFQENSKVDKRIINYRRMLWLGLGTILNSESALKGRCPQSMRDSICVYSPSTNESAQAYMRRMMEDAVGEDEIQKKLYAGTFQKRETYALLSCFEKLWSSPEAVVSLYSLKELMLKVEDHVDKHFPIAAIESNSNSGFECQRPNNEIEKQALFAKATGRASNFQAYIIAQLILLRTSFSVFLYFEMKCKDTYNEFYPYYESFFIDVVQRFLKLTKVYCQYYNGEFASNFSPSTAFIIDKAMQMSMGTIFYTAVAIVLRLTHAIDTLQNNIGNERYFHSRGADDQLSELSRKLELLNSLNNDFERILDRLCHLSTNHLRLTFFSAFKMLLFFDHILQLVKKKELLKTMRQLSHLDLTEKTKNNLFLGFGFDVNRTNEMFHDLKNTVSLSMFNSERLQEIQQVIDHMGILEARVKGPNHKKSNTSVPNGLLDPNNRAQGPNHVHISSGSELREQGGYTDGMNLPFNSELDFNHIELFDFDFDFLLGGM</sequence>
<evidence type="ECO:0000313" key="9">
    <source>
        <dbReference type="EMBL" id="SCU84237.1"/>
    </source>
</evidence>
<feature type="compositionally biased region" description="Polar residues" evidence="7">
    <location>
        <begin position="1"/>
        <end position="19"/>
    </location>
</feature>
<feature type="region of interest" description="Disordered" evidence="7">
    <location>
        <begin position="1"/>
        <end position="22"/>
    </location>
</feature>
<evidence type="ECO:0000259" key="8">
    <source>
        <dbReference type="PROSITE" id="PS50048"/>
    </source>
</evidence>
<dbReference type="EMBL" id="LT598446">
    <property type="protein sequence ID" value="SCU84237.1"/>
    <property type="molecule type" value="Genomic_DNA"/>
</dbReference>